<dbReference type="AlphaFoldDB" id="A0A077N2R3"/>
<protein>
    <submittedName>
        <fullName evidence="1">Uncharacterized protein</fullName>
    </submittedName>
</protein>
<proteinExistence type="predicted"/>
<sequence length="38" mass="4486">MLDYAFYINLKHKKTCPFAHFLNERLSVAGVLNDDYTH</sequence>
<comment type="caution">
    <text evidence="1">The sequence shown here is derived from an EMBL/GenBank/DDBJ whole genome shotgun (WGS) entry which is preliminary data.</text>
</comment>
<evidence type="ECO:0000313" key="1">
    <source>
        <dbReference type="EMBL" id="CDG96456.1"/>
    </source>
</evidence>
<dbReference type="HOGENOM" id="CLU_3334990_0_0_6"/>
<reference evidence="1" key="1">
    <citation type="submission" date="2013-07" db="EMBL/GenBank/DDBJ databases">
        <title>Sub-species coevolution in mutualistic symbiosis.</title>
        <authorList>
            <person name="Murfin K."/>
            <person name="Klassen J."/>
            <person name="Lee M."/>
            <person name="Forst S."/>
            <person name="Stock P."/>
            <person name="Goodrich-Blair H."/>
        </authorList>
    </citation>
    <scope>NUCLEOTIDE SEQUENCE [LARGE SCALE GENOMIC DNA]</scope>
    <source>
        <strain evidence="1">Puntauvense</strain>
    </source>
</reference>
<dbReference type="Proteomes" id="UP000028511">
    <property type="component" value="Unassembled WGS sequence"/>
</dbReference>
<name>A0A077N2R3_XENBV</name>
<dbReference type="EMBL" id="CBSW010000122">
    <property type="protein sequence ID" value="CDG96456.1"/>
    <property type="molecule type" value="Genomic_DNA"/>
</dbReference>
<organism evidence="1">
    <name type="scientific">Xenorhabdus bovienii str. puntauvense</name>
    <dbReference type="NCBI Taxonomy" id="1398201"/>
    <lineage>
        <taxon>Bacteria</taxon>
        <taxon>Pseudomonadati</taxon>
        <taxon>Pseudomonadota</taxon>
        <taxon>Gammaproteobacteria</taxon>
        <taxon>Enterobacterales</taxon>
        <taxon>Morganellaceae</taxon>
        <taxon>Xenorhabdus</taxon>
    </lineage>
</organism>
<gene>
    <name evidence="1" type="ORF">XBP1_2080039</name>
</gene>
<accession>A0A077N2R3</accession>